<keyword evidence="4" id="KW-1185">Reference proteome</keyword>
<dbReference type="EMBL" id="PIPS01000001">
    <property type="protein sequence ID" value="RUO44509.1"/>
    <property type="molecule type" value="Genomic_DNA"/>
</dbReference>
<accession>A0AA94JDA1</accession>
<evidence type="ECO:0000313" key="4">
    <source>
        <dbReference type="Proteomes" id="UP000286680"/>
    </source>
</evidence>
<evidence type="ECO:0000313" key="3">
    <source>
        <dbReference type="EMBL" id="RUO44509.1"/>
    </source>
</evidence>
<dbReference type="InterPro" id="IPR025285">
    <property type="entry name" value="DUF4145"/>
</dbReference>
<reference evidence="4" key="1">
    <citation type="journal article" date="2018" name="Front. Microbiol.">
        <title>Genome-Based Analysis Reveals the Taxonomy and Diversity of the Family Idiomarinaceae.</title>
        <authorList>
            <person name="Liu Y."/>
            <person name="Lai Q."/>
            <person name="Shao Z."/>
        </authorList>
    </citation>
    <scope>NUCLEOTIDE SEQUENCE [LARGE SCALE GENOMIC DNA]</scope>
    <source>
        <strain evidence="4">SN-14</strain>
    </source>
</reference>
<dbReference type="AlphaFoldDB" id="A0AA94JDA1"/>
<feature type="compositionally biased region" description="Basic and acidic residues" evidence="1">
    <location>
        <begin position="204"/>
        <end position="221"/>
    </location>
</feature>
<dbReference type="Pfam" id="PF13643">
    <property type="entry name" value="DUF4145"/>
    <property type="match status" value="1"/>
</dbReference>
<evidence type="ECO:0000259" key="2">
    <source>
        <dbReference type="Pfam" id="PF13643"/>
    </source>
</evidence>
<evidence type="ECO:0000256" key="1">
    <source>
        <dbReference type="SAM" id="MobiDB-lite"/>
    </source>
</evidence>
<comment type="caution">
    <text evidence="3">The sequence shown here is derived from an EMBL/GenBank/DDBJ whole genome shotgun (WGS) entry which is preliminary data.</text>
</comment>
<dbReference type="RefSeq" id="WP_126819068.1">
    <property type="nucleotide sequence ID" value="NZ_PIPS01000001.1"/>
</dbReference>
<gene>
    <name evidence="3" type="ORF">CWE23_00215</name>
</gene>
<protein>
    <recommendedName>
        <fullName evidence="2">DUF4145 domain-containing protein</fullName>
    </recommendedName>
</protein>
<name>A0AA94JDA1_9GAMM</name>
<dbReference type="Proteomes" id="UP000286680">
    <property type="component" value="Unassembled WGS sequence"/>
</dbReference>
<proteinExistence type="predicted"/>
<organism evidence="3 4">
    <name type="scientific">Idiomarina aquatica</name>
    <dbReference type="NCBI Taxonomy" id="1327752"/>
    <lineage>
        <taxon>Bacteria</taxon>
        <taxon>Pseudomonadati</taxon>
        <taxon>Pseudomonadota</taxon>
        <taxon>Gammaproteobacteria</taxon>
        <taxon>Alteromonadales</taxon>
        <taxon>Idiomarinaceae</taxon>
        <taxon>Idiomarina</taxon>
    </lineage>
</organism>
<sequence length="221" mass="24428">MQYIAPKFGEKSFHCPLCGTFSHVTWERLSDEKNYVTDIVKASCSCCEKASIWRGTSFSGFSVSDGVMVYPDVSSAPQPELDMPDNVKIDYLEAASIFSRSPRAAAALLRLGLQKLCKHLGEAGENINKDIRSLAEKNVIPPLVVKVADTVRIAGNNAVHPGEMSEDDFDQVASKMFELLNFIVKKGISEPRELAALYELTPEGPRKSAEESDRRTREKNA</sequence>
<feature type="region of interest" description="Disordered" evidence="1">
    <location>
        <begin position="199"/>
        <end position="221"/>
    </location>
</feature>
<feature type="domain" description="DUF4145" evidence="2">
    <location>
        <begin position="93"/>
        <end position="172"/>
    </location>
</feature>